<dbReference type="AlphaFoldDB" id="A0A0F9Q0T5"/>
<organism evidence="1">
    <name type="scientific">marine sediment metagenome</name>
    <dbReference type="NCBI Taxonomy" id="412755"/>
    <lineage>
        <taxon>unclassified sequences</taxon>
        <taxon>metagenomes</taxon>
        <taxon>ecological metagenomes</taxon>
    </lineage>
</organism>
<protein>
    <submittedName>
        <fullName evidence="1">Uncharacterized protein</fullName>
    </submittedName>
</protein>
<gene>
    <name evidence="1" type="ORF">LCGC14_1072960</name>
</gene>
<proteinExistence type="predicted"/>
<sequence length="56" mass="6261">MMNAEILSLIKTIWEESPDQTLLGLLGSCFAAGDISHISDEELKEDLVDLLELDRE</sequence>
<reference evidence="1" key="1">
    <citation type="journal article" date="2015" name="Nature">
        <title>Complex archaea that bridge the gap between prokaryotes and eukaryotes.</title>
        <authorList>
            <person name="Spang A."/>
            <person name="Saw J.H."/>
            <person name="Jorgensen S.L."/>
            <person name="Zaremba-Niedzwiedzka K."/>
            <person name="Martijn J."/>
            <person name="Lind A.E."/>
            <person name="van Eijk R."/>
            <person name="Schleper C."/>
            <person name="Guy L."/>
            <person name="Ettema T.J."/>
        </authorList>
    </citation>
    <scope>NUCLEOTIDE SEQUENCE</scope>
</reference>
<comment type="caution">
    <text evidence="1">The sequence shown here is derived from an EMBL/GenBank/DDBJ whole genome shotgun (WGS) entry which is preliminary data.</text>
</comment>
<name>A0A0F9Q0T5_9ZZZZ</name>
<dbReference type="EMBL" id="LAZR01004636">
    <property type="protein sequence ID" value="KKN06866.1"/>
    <property type="molecule type" value="Genomic_DNA"/>
</dbReference>
<evidence type="ECO:0000313" key="1">
    <source>
        <dbReference type="EMBL" id="KKN06866.1"/>
    </source>
</evidence>
<accession>A0A0F9Q0T5</accession>